<dbReference type="EMBL" id="NBWU01000001">
    <property type="protein sequence ID" value="PCE66795.1"/>
    <property type="molecule type" value="Genomic_DNA"/>
</dbReference>
<dbReference type="Proteomes" id="UP000219559">
    <property type="component" value="Unassembled WGS sequence"/>
</dbReference>
<dbReference type="SMART" id="SM00342">
    <property type="entry name" value="HTH_ARAC"/>
    <property type="match status" value="2"/>
</dbReference>
<dbReference type="PANTHER" id="PTHR43280:SF2">
    <property type="entry name" value="HTH-TYPE TRANSCRIPTIONAL REGULATOR EXSA"/>
    <property type="match status" value="1"/>
</dbReference>
<accession>A0A2A4GGA0</accession>
<keyword evidence="3" id="KW-0804">Transcription</keyword>
<dbReference type="GO" id="GO:0043565">
    <property type="term" value="F:sequence-specific DNA binding"/>
    <property type="evidence" value="ECO:0007669"/>
    <property type="project" value="InterPro"/>
</dbReference>
<dbReference type="AlphaFoldDB" id="A0A2A4GGA0"/>
<feature type="domain" description="HTH araC/xylS-type" evidence="4">
    <location>
        <begin position="140"/>
        <end position="238"/>
    </location>
</feature>
<comment type="caution">
    <text evidence="5">The sequence shown here is derived from an EMBL/GenBank/DDBJ whole genome shotgun (WGS) entry which is preliminary data.</text>
</comment>
<dbReference type="InterPro" id="IPR020449">
    <property type="entry name" value="Tscrpt_reg_AraC-type_HTH"/>
</dbReference>
<keyword evidence="2" id="KW-0238">DNA-binding</keyword>
<evidence type="ECO:0000256" key="1">
    <source>
        <dbReference type="ARBA" id="ARBA00023015"/>
    </source>
</evidence>
<dbReference type="PROSITE" id="PS01124">
    <property type="entry name" value="HTH_ARAC_FAMILY_2"/>
    <property type="match status" value="2"/>
</dbReference>
<keyword evidence="6" id="KW-1185">Reference proteome</keyword>
<dbReference type="InterPro" id="IPR018062">
    <property type="entry name" value="HTH_AraC-typ_CS"/>
</dbReference>
<dbReference type="Gene3D" id="1.10.10.60">
    <property type="entry name" value="Homeodomain-like"/>
    <property type="match status" value="2"/>
</dbReference>
<evidence type="ECO:0000313" key="5">
    <source>
        <dbReference type="EMBL" id="PCE66795.1"/>
    </source>
</evidence>
<feature type="domain" description="HTH araC/xylS-type" evidence="4">
    <location>
        <begin position="249"/>
        <end position="346"/>
    </location>
</feature>
<keyword evidence="1" id="KW-0805">Transcription regulation</keyword>
<name>A0A2A4GGA0_9FLAO</name>
<dbReference type="Pfam" id="PF12833">
    <property type="entry name" value="HTH_18"/>
    <property type="match status" value="2"/>
</dbReference>
<reference evidence="5 6" key="1">
    <citation type="submission" date="2017-04" db="EMBL/GenBank/DDBJ databases">
        <title>A new member of the family Flavobacteriaceae isolated from ascidians.</title>
        <authorList>
            <person name="Chen L."/>
        </authorList>
    </citation>
    <scope>NUCLEOTIDE SEQUENCE [LARGE SCALE GENOMIC DNA]</scope>
    <source>
        <strain evidence="5 6">HQA918</strain>
    </source>
</reference>
<dbReference type="RefSeq" id="WP_097442326.1">
    <property type="nucleotide sequence ID" value="NZ_NBWU01000001.1"/>
</dbReference>
<dbReference type="SUPFAM" id="SSF46689">
    <property type="entry name" value="Homeodomain-like"/>
    <property type="match status" value="2"/>
</dbReference>
<evidence type="ECO:0000256" key="3">
    <source>
        <dbReference type="ARBA" id="ARBA00023163"/>
    </source>
</evidence>
<organism evidence="5 6">
    <name type="scientific">Sediminicola luteus</name>
    <dbReference type="NCBI Taxonomy" id="319238"/>
    <lineage>
        <taxon>Bacteria</taxon>
        <taxon>Pseudomonadati</taxon>
        <taxon>Bacteroidota</taxon>
        <taxon>Flavobacteriia</taxon>
        <taxon>Flavobacteriales</taxon>
        <taxon>Flavobacteriaceae</taxon>
        <taxon>Sediminicola</taxon>
    </lineage>
</organism>
<dbReference type="GO" id="GO:0003700">
    <property type="term" value="F:DNA-binding transcription factor activity"/>
    <property type="evidence" value="ECO:0007669"/>
    <property type="project" value="InterPro"/>
</dbReference>
<evidence type="ECO:0000259" key="4">
    <source>
        <dbReference type="PROSITE" id="PS01124"/>
    </source>
</evidence>
<proteinExistence type="predicted"/>
<evidence type="ECO:0000313" key="6">
    <source>
        <dbReference type="Proteomes" id="UP000219559"/>
    </source>
</evidence>
<gene>
    <name evidence="5" type="ORF">B7P33_04805</name>
</gene>
<dbReference type="PROSITE" id="PS00041">
    <property type="entry name" value="HTH_ARAC_FAMILY_1"/>
    <property type="match status" value="1"/>
</dbReference>
<dbReference type="OrthoDB" id="9793451at2"/>
<sequence>MVTKFEPKAHTVYFINTYTLFHILEGKGPIQVDFKNYLDWQDKIIYLEKGQYIRFLSEGFVLRRIEFEEAEYFRNKEVRVLFKHLVSLGYINFAECVDCQKYLDMVDLQHSPSDIIDISTKQWFWQNPFEAEKEEYHLIFDVKEIIDTEFNNHISQTDIVALIQARGYSVQQLFQDKIGLSVKKMLGNKRLLESQKALAFTDMHVQEVAYEMGFKDPSYFNRQFKKLMGQSPRSFRKQFDYTQRDTFINDLMALLQQHYHQHRQTQFYAEEMHISVKTLEKKVREKLGTSLGQLIRYELLSASKSFLTQGATVKETAFALGFAEANHFSAFFRKHMGKSPSQYLEIKQNT</sequence>
<dbReference type="PRINTS" id="PR00032">
    <property type="entry name" value="HTHARAC"/>
</dbReference>
<dbReference type="PANTHER" id="PTHR43280">
    <property type="entry name" value="ARAC-FAMILY TRANSCRIPTIONAL REGULATOR"/>
    <property type="match status" value="1"/>
</dbReference>
<evidence type="ECO:0000256" key="2">
    <source>
        <dbReference type="ARBA" id="ARBA00023125"/>
    </source>
</evidence>
<protein>
    <submittedName>
        <fullName evidence="5">AraC family transcriptional regulator</fullName>
    </submittedName>
</protein>
<dbReference type="InterPro" id="IPR009057">
    <property type="entry name" value="Homeodomain-like_sf"/>
</dbReference>
<dbReference type="InterPro" id="IPR018060">
    <property type="entry name" value="HTH_AraC"/>
</dbReference>